<feature type="chain" id="PRO_5034949539" evidence="2">
    <location>
        <begin position="20"/>
        <end position="893"/>
    </location>
</feature>
<gene>
    <name evidence="3" type="ORF">GTA08_BOTSDO12884</name>
</gene>
<feature type="region of interest" description="Disordered" evidence="1">
    <location>
        <begin position="366"/>
        <end position="477"/>
    </location>
</feature>
<dbReference type="OrthoDB" id="3944128at2759"/>
<sequence>MRAPTGALAALAAAPFVGAFPQQTVQPNATSPVSTPGVTAAPSCGSCSVNIPKFYQYSWTTNVVTANITYATVITIINTVRNTTRYVTSTVDLPDGYTLPPTNEAGTVVCPATLYDNTTTLLTYPNLLGDYESTYSWGGRLFTTKADDASSTFCSDSPGETVTLKSHPDFNAWWSTYRTLSPDTSTTITTLDPIYADPRGLNWGCVQETGDFGAQQAFLSTSFSGEAAIFTCDQSIAGPVGAEGTAAFLTASSISYEGDDGATTTEPDGEGPTTPATAHIETSVPVEAPAPSPTGDDVTSSAHIETSEAVKPPTTTDAQPSAHTEISTILNQPTPTDDGIASSAHTEISTSLNAPTVTVAPTAHIETSATLKPPTGSDTEVGTVVNPPNPPDVTSTAHTEESTDVEPPVTSAPGFAHTEDSANPVPPSTTSDKTLYTAHTELPQSLGEPSKPVTVIPPSEVGTVVQPGPGTTTNAGGVGGVIGSLIGSYISTGGSLPTNVPAQPQQGSGNNPPAGTQAPPTTYIPVGTTSVAVVPTSIPTVIAGTSTNVPAVVVGSQTVAAGQTVVVDNTPISVPTANSQAPSNGQPQQNGQENNQLQGQSQAPAVIIGGSSTVVLPTAATAPSPAPPALTIGDQTIQPSGTAYVISGQTVSPGSPITLGAGSSATVVALTTNAAGSSVVVVGSSTIPFAAAPAPTAAPALTLGGQTIQPSGSAYVIAGHTLLPDGAPITVAGTTLALTTDAAGNTLLASNGVTQTLAAARTTPGPLVIYGSTVQPTDGTAYVWNGQTLSLGGSITVGGSTTLQLTTNAQGQTVVVQQIGGGSAAKTTATSGLGGLINSGLGGSGSATQTVLSGSGSATGAAAAASSTGAAAVAGRVESGILGAVLGVLVAVV</sequence>
<keyword evidence="2" id="KW-0732">Signal</keyword>
<feature type="compositionally biased region" description="Low complexity" evidence="1">
    <location>
        <begin position="461"/>
        <end position="475"/>
    </location>
</feature>
<organism evidence="3 4">
    <name type="scientific">Botryosphaeria dothidea</name>
    <dbReference type="NCBI Taxonomy" id="55169"/>
    <lineage>
        <taxon>Eukaryota</taxon>
        <taxon>Fungi</taxon>
        <taxon>Dikarya</taxon>
        <taxon>Ascomycota</taxon>
        <taxon>Pezizomycotina</taxon>
        <taxon>Dothideomycetes</taxon>
        <taxon>Dothideomycetes incertae sedis</taxon>
        <taxon>Botryosphaeriales</taxon>
        <taxon>Botryosphaeriaceae</taxon>
        <taxon>Botryosphaeria</taxon>
    </lineage>
</organism>
<protein>
    <submittedName>
        <fullName evidence="3">Uncharacterized protein</fullName>
    </submittedName>
</protein>
<dbReference type="Proteomes" id="UP000572817">
    <property type="component" value="Unassembled WGS sequence"/>
</dbReference>
<feature type="signal peptide" evidence="2">
    <location>
        <begin position="1"/>
        <end position="19"/>
    </location>
</feature>
<evidence type="ECO:0000256" key="1">
    <source>
        <dbReference type="SAM" id="MobiDB-lite"/>
    </source>
</evidence>
<evidence type="ECO:0000256" key="2">
    <source>
        <dbReference type="SAM" id="SignalP"/>
    </source>
</evidence>
<feature type="compositionally biased region" description="Polar residues" evidence="1">
    <location>
        <begin position="313"/>
        <end position="323"/>
    </location>
</feature>
<feature type="compositionally biased region" description="Low complexity" evidence="1">
    <location>
        <begin position="261"/>
        <end position="278"/>
    </location>
</feature>
<proteinExistence type="predicted"/>
<feature type="compositionally biased region" description="Low complexity" evidence="1">
    <location>
        <begin position="578"/>
        <end position="600"/>
    </location>
</feature>
<feature type="region of interest" description="Disordered" evidence="1">
    <location>
        <begin position="572"/>
        <end position="600"/>
    </location>
</feature>
<feature type="region of interest" description="Disordered" evidence="1">
    <location>
        <begin position="496"/>
        <end position="523"/>
    </location>
</feature>
<accession>A0A8H4NA82</accession>
<name>A0A8H4NA82_9PEZI</name>
<evidence type="ECO:0000313" key="3">
    <source>
        <dbReference type="EMBL" id="KAF4311576.1"/>
    </source>
</evidence>
<dbReference type="AlphaFoldDB" id="A0A8H4NA82"/>
<comment type="caution">
    <text evidence="3">The sequence shown here is derived from an EMBL/GenBank/DDBJ whole genome shotgun (WGS) entry which is preliminary data.</text>
</comment>
<feature type="compositionally biased region" description="Low complexity" evidence="1">
    <location>
        <begin position="379"/>
        <end position="396"/>
    </location>
</feature>
<feature type="compositionally biased region" description="Polar residues" evidence="1">
    <location>
        <begin position="496"/>
        <end position="520"/>
    </location>
</feature>
<reference evidence="3" key="1">
    <citation type="submission" date="2020-04" db="EMBL/GenBank/DDBJ databases">
        <title>Genome Assembly and Annotation of Botryosphaeria dothidea sdau 11-99, a Latent Pathogen of Apple Fruit Ring Rot in China.</title>
        <authorList>
            <person name="Yu C."/>
            <person name="Diao Y."/>
            <person name="Lu Q."/>
            <person name="Zhao J."/>
            <person name="Cui S."/>
            <person name="Peng C."/>
            <person name="He B."/>
            <person name="Liu H."/>
        </authorList>
    </citation>
    <scope>NUCLEOTIDE SEQUENCE [LARGE SCALE GENOMIC DNA]</scope>
    <source>
        <strain evidence="3">Sdau11-99</strain>
    </source>
</reference>
<evidence type="ECO:0000313" key="4">
    <source>
        <dbReference type="Proteomes" id="UP000572817"/>
    </source>
</evidence>
<feature type="region of interest" description="Disordered" evidence="1">
    <location>
        <begin position="257"/>
        <end position="323"/>
    </location>
</feature>
<dbReference type="EMBL" id="WWBZ02000009">
    <property type="protein sequence ID" value="KAF4311576.1"/>
    <property type="molecule type" value="Genomic_DNA"/>
</dbReference>
<keyword evidence="4" id="KW-1185">Reference proteome</keyword>